<name>A0ABQ8GYZ7_9PEZI</name>
<comment type="caution">
    <text evidence="1">The sequence shown here is derived from an EMBL/GenBank/DDBJ whole genome shotgun (WGS) entry which is preliminary data.</text>
</comment>
<accession>A0ABQ8GYZ7</accession>
<dbReference type="EMBL" id="JAGTJR010000001">
    <property type="protein sequence ID" value="KAH7065455.1"/>
    <property type="molecule type" value="Genomic_DNA"/>
</dbReference>
<proteinExistence type="predicted"/>
<keyword evidence="2" id="KW-1185">Reference proteome</keyword>
<sequence length="165" mass="17537">MERHRPAVDPSRLLLRTLEPRASATLGKPGGPAASLEQKAWRRDRQLAAGESGLPACWGHRSELAWGRHMGAAVLAGIACSGLPEGRTACLGPLGSLDGKDTAGQNRGESDATATRIFSTSGMQRRHVFIVAGRSGKSTRGGGASRRRWPGCQGLWLARRDSCAR</sequence>
<gene>
    <name evidence="1" type="ORF">B0J12DRAFT_640422</name>
</gene>
<protein>
    <submittedName>
        <fullName evidence="1">Uncharacterized protein</fullName>
    </submittedName>
</protein>
<evidence type="ECO:0000313" key="1">
    <source>
        <dbReference type="EMBL" id="KAH7065455.1"/>
    </source>
</evidence>
<reference evidence="1 2" key="1">
    <citation type="journal article" date="2021" name="Nat. Commun.">
        <title>Genetic determinants of endophytism in the Arabidopsis root mycobiome.</title>
        <authorList>
            <person name="Mesny F."/>
            <person name="Miyauchi S."/>
            <person name="Thiergart T."/>
            <person name="Pickel B."/>
            <person name="Atanasova L."/>
            <person name="Karlsson M."/>
            <person name="Huettel B."/>
            <person name="Barry K.W."/>
            <person name="Haridas S."/>
            <person name="Chen C."/>
            <person name="Bauer D."/>
            <person name="Andreopoulos W."/>
            <person name="Pangilinan J."/>
            <person name="LaButti K."/>
            <person name="Riley R."/>
            <person name="Lipzen A."/>
            <person name="Clum A."/>
            <person name="Drula E."/>
            <person name="Henrissat B."/>
            <person name="Kohler A."/>
            <person name="Grigoriev I.V."/>
            <person name="Martin F.M."/>
            <person name="Hacquard S."/>
        </authorList>
    </citation>
    <scope>NUCLEOTIDE SEQUENCE [LARGE SCALE GENOMIC DNA]</scope>
    <source>
        <strain evidence="1 2">MPI-SDFR-AT-0080</strain>
    </source>
</reference>
<evidence type="ECO:0000313" key="2">
    <source>
        <dbReference type="Proteomes" id="UP000774617"/>
    </source>
</evidence>
<dbReference type="Proteomes" id="UP000774617">
    <property type="component" value="Unassembled WGS sequence"/>
</dbReference>
<organism evidence="1 2">
    <name type="scientific">Macrophomina phaseolina</name>
    <dbReference type="NCBI Taxonomy" id="35725"/>
    <lineage>
        <taxon>Eukaryota</taxon>
        <taxon>Fungi</taxon>
        <taxon>Dikarya</taxon>
        <taxon>Ascomycota</taxon>
        <taxon>Pezizomycotina</taxon>
        <taxon>Dothideomycetes</taxon>
        <taxon>Dothideomycetes incertae sedis</taxon>
        <taxon>Botryosphaeriales</taxon>
        <taxon>Botryosphaeriaceae</taxon>
        <taxon>Macrophomina</taxon>
    </lineage>
</organism>